<dbReference type="AlphaFoldDB" id="A0A8X6HIV3"/>
<protein>
    <submittedName>
        <fullName evidence="1">Uncharacterized protein</fullName>
    </submittedName>
</protein>
<dbReference type="EMBL" id="BMAO01008553">
    <property type="protein sequence ID" value="GFR24766.1"/>
    <property type="molecule type" value="Genomic_DNA"/>
</dbReference>
<organism evidence="1 2">
    <name type="scientific">Trichonephila clavata</name>
    <name type="common">Joro spider</name>
    <name type="synonym">Nephila clavata</name>
    <dbReference type="NCBI Taxonomy" id="2740835"/>
    <lineage>
        <taxon>Eukaryota</taxon>
        <taxon>Metazoa</taxon>
        <taxon>Ecdysozoa</taxon>
        <taxon>Arthropoda</taxon>
        <taxon>Chelicerata</taxon>
        <taxon>Arachnida</taxon>
        <taxon>Araneae</taxon>
        <taxon>Araneomorphae</taxon>
        <taxon>Entelegynae</taxon>
        <taxon>Araneoidea</taxon>
        <taxon>Nephilidae</taxon>
        <taxon>Trichonephila</taxon>
    </lineage>
</organism>
<keyword evidence="2" id="KW-1185">Reference proteome</keyword>
<proteinExistence type="predicted"/>
<sequence>MPDMDVDPPDRQTLCSKRDELYSTIETSGILIENFNEVINVPDTPQNHQMKEIVKKQIREHQQGKDAALAELDTIPPLFLSLICIANQCDPSWSRVSVFITRVVHSFGGGISSDGKTPMKNFDAYLSLDKIR</sequence>
<evidence type="ECO:0000313" key="1">
    <source>
        <dbReference type="EMBL" id="GFR24766.1"/>
    </source>
</evidence>
<name>A0A8X6HIV3_TRICU</name>
<comment type="caution">
    <text evidence="1">The sequence shown here is derived from an EMBL/GenBank/DDBJ whole genome shotgun (WGS) entry which is preliminary data.</text>
</comment>
<reference evidence="1" key="1">
    <citation type="submission" date="2020-07" db="EMBL/GenBank/DDBJ databases">
        <title>Multicomponent nature underlies the extraordinary mechanical properties of spider dragline silk.</title>
        <authorList>
            <person name="Kono N."/>
            <person name="Nakamura H."/>
            <person name="Mori M."/>
            <person name="Yoshida Y."/>
            <person name="Ohtoshi R."/>
            <person name="Malay A.D."/>
            <person name="Moran D.A.P."/>
            <person name="Tomita M."/>
            <person name="Numata K."/>
            <person name="Arakawa K."/>
        </authorList>
    </citation>
    <scope>NUCLEOTIDE SEQUENCE</scope>
</reference>
<evidence type="ECO:0000313" key="2">
    <source>
        <dbReference type="Proteomes" id="UP000887116"/>
    </source>
</evidence>
<dbReference type="Proteomes" id="UP000887116">
    <property type="component" value="Unassembled WGS sequence"/>
</dbReference>
<accession>A0A8X6HIV3</accession>
<gene>
    <name evidence="1" type="ORF">TNCT_73711</name>
</gene>